<dbReference type="eggNOG" id="ENOG5033BQ4">
    <property type="taxonomic scope" value="Bacteria"/>
</dbReference>
<proteinExistence type="predicted"/>
<reference evidence="1" key="1">
    <citation type="submission" date="2009-04" db="EMBL/GenBank/DDBJ databases">
        <authorList>
            <person name="Weinstock G."/>
            <person name="Sodergren E."/>
            <person name="Clifton S."/>
            <person name="Fulton L."/>
            <person name="Fulton B."/>
            <person name="Courtney L."/>
            <person name="Fronick C."/>
            <person name="Harrison M."/>
            <person name="Strong C."/>
            <person name="Farmer C."/>
            <person name="Delahaunty K."/>
            <person name="Markovic C."/>
            <person name="Hall O."/>
            <person name="Minx P."/>
            <person name="Tomlinson C."/>
            <person name="Mitreva M."/>
            <person name="Nelson J."/>
            <person name="Hou S."/>
            <person name="Wollam A."/>
            <person name="Pepin K.H."/>
            <person name="Johnson M."/>
            <person name="Bhonagiri V."/>
            <person name="Nash W.E."/>
            <person name="Warren W."/>
            <person name="Chinwalla A."/>
            <person name="Mardis E.R."/>
            <person name="Wilson R.K."/>
        </authorList>
    </citation>
    <scope>NUCLEOTIDE SEQUENCE [LARGE SCALE GENOMIC DNA]</scope>
    <source>
        <strain evidence="1">ATCC 17748</strain>
    </source>
</reference>
<dbReference type="EMBL" id="ACIK02000019">
    <property type="protein sequence ID" value="EEP64570.1"/>
    <property type="molecule type" value="Genomic_DNA"/>
</dbReference>
<gene>
    <name evidence="1" type="ORF">VEIDISOL_01631</name>
</gene>
<keyword evidence="2" id="KW-1185">Reference proteome</keyword>
<dbReference type="AlphaFoldDB" id="C4FRU2"/>
<evidence type="ECO:0000313" key="1">
    <source>
        <dbReference type="EMBL" id="EEP64570.1"/>
    </source>
</evidence>
<accession>C4FRU2</accession>
<comment type="caution">
    <text evidence="1">The sequence shown here is derived from an EMBL/GenBank/DDBJ whole genome shotgun (WGS) entry which is preliminary data.</text>
</comment>
<organism evidence="1 2">
    <name type="scientific">Veillonella dispar ATCC 17748</name>
    <dbReference type="NCBI Taxonomy" id="546273"/>
    <lineage>
        <taxon>Bacteria</taxon>
        <taxon>Bacillati</taxon>
        <taxon>Bacillota</taxon>
        <taxon>Negativicutes</taxon>
        <taxon>Veillonellales</taxon>
        <taxon>Veillonellaceae</taxon>
        <taxon>Veillonella</taxon>
    </lineage>
</organism>
<protein>
    <recommendedName>
        <fullName evidence="3">DUF4367 domain-containing protein</fullName>
    </recommendedName>
</protein>
<name>C4FRU2_9FIRM</name>
<evidence type="ECO:0000313" key="2">
    <source>
        <dbReference type="Proteomes" id="UP000003529"/>
    </source>
</evidence>
<sequence>MRKNHIQNKCVFNNFFIDRREIILMVKKFVLMAVACACVGSYTVAGAQGTFDVKPDPAKPVVAEQAAPMVGMPSPIHEFATINEAAKYMNIMPHLPKVLPVGYNIESVSTINKDVLQVVYVYQAGEDSTRNQAAGKRIVYRVGTTKGDISGNHKDYRVTATEKVNGTKVTFKGGEKMVYLAGWIKDGQNHAMYFERPVNRDMAKAIIANTVAPTAHTAYTK</sequence>
<evidence type="ECO:0008006" key="3">
    <source>
        <dbReference type="Google" id="ProtNLM"/>
    </source>
</evidence>
<dbReference type="Proteomes" id="UP000003529">
    <property type="component" value="Unassembled WGS sequence"/>
</dbReference>
<dbReference type="HOGENOM" id="CLU_1371702_0_0_9"/>